<organism evidence="1">
    <name type="scientific">Schistocephalus solidus</name>
    <name type="common">Tapeworm</name>
    <dbReference type="NCBI Taxonomy" id="70667"/>
    <lineage>
        <taxon>Eukaryota</taxon>
        <taxon>Metazoa</taxon>
        <taxon>Spiralia</taxon>
        <taxon>Lophotrochozoa</taxon>
        <taxon>Platyhelminthes</taxon>
        <taxon>Cestoda</taxon>
        <taxon>Eucestoda</taxon>
        <taxon>Diphyllobothriidea</taxon>
        <taxon>Diphyllobothriidae</taxon>
        <taxon>Schistocephalus</taxon>
    </lineage>
</organism>
<dbReference type="AlphaFoldDB" id="A0A183SHR3"/>
<dbReference type="InterPro" id="IPR023578">
    <property type="entry name" value="Ras_GEF_dom_sf"/>
</dbReference>
<dbReference type="WBParaSite" id="SSLN_0000388201-mRNA-1">
    <property type="protein sequence ID" value="SSLN_0000388201-mRNA-1"/>
    <property type="gene ID" value="SSLN_0000388201"/>
</dbReference>
<accession>A0A183SHR3</accession>
<dbReference type="GO" id="GO:0005085">
    <property type="term" value="F:guanyl-nucleotide exchange factor activity"/>
    <property type="evidence" value="ECO:0007669"/>
    <property type="project" value="InterPro"/>
</dbReference>
<sequence>LLTCWLDSPYAEVFYSPPEFDDLNYLYSVGSHWLNVFADVLPSTHLTQTSRSSSKRKTSVEYVSKAKVAVMSITKPQQVDLAYNFERLCHKIGSLLERYCLNAGLFKEVLFSNVFPPDCLNYVRQRPAPTIEPTIKQFNQVYRLVITTILESPPNSHSQVSSFFDNPSFASTLALTSASVSFTGNYLRRGEAVTSQALKAAVVDAAVESSQQQESGLAQRTDRIAKIYPAHHQRLEALAQLLSLEDNQKNARELLDHVKMEHGRVFAIFRNLSFAPHLMEEGYEFCPHPGPAALVDFRWDCIGSLCCTAGNLLHGPDSFCLGPSSGLKSEPHLGDDEAVIGPTIDIADRLGYQHVLSISPPDENIVQQLPAPRPMVHPRGLLPRRKAEEGVGQQETVFRTRAQKKEAVIVTATETVGTQHSLPGSVVRPGADIEVTKDN</sequence>
<proteinExistence type="predicted"/>
<evidence type="ECO:0000313" key="1">
    <source>
        <dbReference type="WBParaSite" id="SSLN_0000388201-mRNA-1"/>
    </source>
</evidence>
<name>A0A183SHR3_SCHSO</name>
<dbReference type="SUPFAM" id="SSF48366">
    <property type="entry name" value="Ras GEF"/>
    <property type="match status" value="1"/>
</dbReference>
<reference evidence="1" key="1">
    <citation type="submission" date="2016-06" db="UniProtKB">
        <authorList>
            <consortium name="WormBaseParasite"/>
        </authorList>
    </citation>
    <scope>IDENTIFICATION</scope>
</reference>
<dbReference type="Gene3D" id="1.10.840.10">
    <property type="entry name" value="Ras guanine-nucleotide exchange factors catalytic domain"/>
    <property type="match status" value="1"/>
</dbReference>
<dbReference type="InterPro" id="IPR036964">
    <property type="entry name" value="RASGEF_cat_dom_sf"/>
</dbReference>
<protein>
    <submittedName>
        <fullName evidence="1">Trafficking protein particle complex subunit 8</fullName>
    </submittedName>
</protein>
<dbReference type="GO" id="GO:0007264">
    <property type="term" value="P:small GTPase-mediated signal transduction"/>
    <property type="evidence" value="ECO:0007669"/>
    <property type="project" value="InterPro"/>
</dbReference>